<protein>
    <recommendedName>
        <fullName evidence="16">Zn(2)-C6 fungal-type domain-containing protein</fullName>
    </recommendedName>
</protein>
<keyword evidence="15" id="KW-1185">Reference proteome</keyword>
<dbReference type="InterPro" id="IPR001138">
    <property type="entry name" value="Zn2Cys6_DnaBD"/>
</dbReference>
<evidence type="ECO:0000256" key="1">
    <source>
        <dbReference type="ARBA" id="ARBA00004123"/>
    </source>
</evidence>
<keyword evidence="8" id="KW-0804">Transcription</keyword>
<keyword evidence="6" id="KW-0805">Transcription regulation</keyword>
<dbReference type="PANTHER" id="PTHR40626">
    <property type="entry name" value="MIP31509P"/>
    <property type="match status" value="1"/>
</dbReference>
<dbReference type="InterPro" id="IPR051059">
    <property type="entry name" value="VerF-like"/>
</dbReference>
<evidence type="ECO:0000256" key="9">
    <source>
        <dbReference type="ARBA" id="ARBA00023242"/>
    </source>
</evidence>
<evidence type="ECO:0000256" key="2">
    <source>
        <dbReference type="ARBA" id="ARBA00022723"/>
    </source>
</evidence>
<evidence type="ECO:0008006" key="16">
    <source>
        <dbReference type="Google" id="ProtNLM"/>
    </source>
</evidence>
<dbReference type="HOGENOM" id="CLU_012538_2_0_1"/>
<evidence type="ECO:0000256" key="11">
    <source>
        <dbReference type="SAM" id="MobiDB-lite"/>
    </source>
</evidence>
<evidence type="ECO:0000256" key="6">
    <source>
        <dbReference type="ARBA" id="ARBA00023015"/>
    </source>
</evidence>
<dbReference type="OMA" id="YNFWLVS"/>
<organism evidence="14 15">
    <name type="scientific">Exophiala mesophila</name>
    <name type="common">Black yeast-like fungus</name>
    <dbReference type="NCBI Taxonomy" id="212818"/>
    <lineage>
        <taxon>Eukaryota</taxon>
        <taxon>Fungi</taxon>
        <taxon>Dikarya</taxon>
        <taxon>Ascomycota</taxon>
        <taxon>Pezizomycotina</taxon>
        <taxon>Eurotiomycetes</taxon>
        <taxon>Chaetothyriomycetidae</taxon>
        <taxon>Chaetothyriales</taxon>
        <taxon>Herpotrichiellaceae</taxon>
        <taxon>Exophiala</taxon>
    </lineage>
</organism>
<feature type="region of interest" description="Disordered" evidence="11">
    <location>
        <begin position="172"/>
        <end position="205"/>
    </location>
</feature>
<proteinExistence type="predicted"/>
<dbReference type="GO" id="GO:0000981">
    <property type="term" value="F:DNA-binding transcription factor activity, RNA polymerase II-specific"/>
    <property type="evidence" value="ECO:0007669"/>
    <property type="project" value="InterPro"/>
</dbReference>
<evidence type="ECO:0000256" key="10">
    <source>
        <dbReference type="PROSITE-ProRule" id="PRU00042"/>
    </source>
</evidence>
<dbReference type="RefSeq" id="XP_016225804.1">
    <property type="nucleotide sequence ID" value="XM_016366286.1"/>
</dbReference>
<gene>
    <name evidence="14" type="ORF">PV10_02017</name>
</gene>
<dbReference type="Pfam" id="PF04082">
    <property type="entry name" value="Fungal_trans"/>
    <property type="match status" value="1"/>
</dbReference>
<dbReference type="CDD" id="cd00067">
    <property type="entry name" value="GAL4"/>
    <property type="match status" value="1"/>
</dbReference>
<feature type="domain" description="C2H2-type" evidence="13">
    <location>
        <begin position="37"/>
        <end position="64"/>
    </location>
</feature>
<evidence type="ECO:0000259" key="12">
    <source>
        <dbReference type="PROSITE" id="PS50048"/>
    </source>
</evidence>
<evidence type="ECO:0000259" key="13">
    <source>
        <dbReference type="PROSITE" id="PS50157"/>
    </source>
</evidence>
<sequence>MDEFHDLVRSQALLSSACAPPPSTDPSNPSSNPDKKYRCSTCGQSFSRAEHLKRHQTRHTGAKPFSCIFCDRDFSRKDRLQTHYNHCQRRGDRPLPNSIPKGRKPHACVTCISSKIRCDGKNPCAPCQKKNLQCVQKSSQPRSPSHDSMELVDDRVSIKALLNGGVDTFTETFNLPPSDDRVRSLEHHHRKANEQNESAVNSPPNESPDFIDYASMFESPLGADSQYLDFWTGPFGLNHSPSFNSNDLSADLFSQALPSDLKVDSVARGPDLHQADQVQYVAALHLAMYNKLWSLALEAQTRHQLTNYLNFLLTTERITRFISMYFRNWHLNCPMIHRLTFDPAEVPLNLLLSVTFVGALYSKVPAERLAAQKLVDVAELVVFDSEIFSLDIEASQVIETGTVPAVERGEHDWNLFRELQGGFLMVIAQYWGGARIAKSRAIQSRFSDVVKVLRKMRLPQSRHHPSDRISEVGWLQKESRIRTMAAIALLDCAMRIYSNHPCRMMVAELECDLPCKETTFNSEHPFMEDDNIFAPRLTISRAFSSLFQPRVKRRTSSVAIPKEETSPTDDFINLGEATEFTRFDLFITIHFLYTYIVSYVMTLSYSLPVASLKSTSGQTSSGKLRRGALTEEIREALGQWKLLWDQACVQAADQPQRLAGMFRNAFYFWLVAKSIINKEESIHVITTMEVNCEDALTKLKVLFQNDND</sequence>
<name>A0A0D1WXR7_EXOME</name>
<dbReference type="InterPro" id="IPR036236">
    <property type="entry name" value="Znf_C2H2_sf"/>
</dbReference>
<dbReference type="CDD" id="cd12148">
    <property type="entry name" value="fungal_TF_MHR"/>
    <property type="match status" value="1"/>
</dbReference>
<dbReference type="PROSITE" id="PS50157">
    <property type="entry name" value="ZINC_FINGER_C2H2_2"/>
    <property type="match status" value="2"/>
</dbReference>
<dbReference type="AlphaFoldDB" id="A0A0D1WXR7"/>
<dbReference type="EMBL" id="KN847521">
    <property type="protein sequence ID" value="KIV94230.1"/>
    <property type="molecule type" value="Genomic_DNA"/>
</dbReference>
<dbReference type="OrthoDB" id="10018191at2759"/>
<evidence type="ECO:0000256" key="5">
    <source>
        <dbReference type="ARBA" id="ARBA00022833"/>
    </source>
</evidence>
<evidence type="ECO:0000256" key="7">
    <source>
        <dbReference type="ARBA" id="ARBA00023125"/>
    </source>
</evidence>
<reference evidence="14 15" key="1">
    <citation type="submission" date="2015-01" db="EMBL/GenBank/DDBJ databases">
        <title>The Genome Sequence of Exophiala mesophila CBS40295.</title>
        <authorList>
            <consortium name="The Broad Institute Genomics Platform"/>
            <person name="Cuomo C."/>
            <person name="de Hoog S."/>
            <person name="Gorbushina A."/>
            <person name="Stielow B."/>
            <person name="Teixiera M."/>
            <person name="Abouelleil A."/>
            <person name="Chapman S.B."/>
            <person name="Priest M."/>
            <person name="Young S.K."/>
            <person name="Wortman J."/>
            <person name="Nusbaum C."/>
            <person name="Birren B."/>
        </authorList>
    </citation>
    <scope>NUCLEOTIDE SEQUENCE [LARGE SCALE GENOMIC DNA]</scope>
    <source>
        <strain evidence="14 15">CBS 40295</strain>
    </source>
</reference>
<dbReference type="Pfam" id="PF00172">
    <property type="entry name" value="Zn_clus"/>
    <property type="match status" value="1"/>
</dbReference>
<dbReference type="VEuPathDB" id="FungiDB:PV10_02017"/>
<dbReference type="GO" id="GO:0000978">
    <property type="term" value="F:RNA polymerase II cis-regulatory region sequence-specific DNA binding"/>
    <property type="evidence" value="ECO:0007669"/>
    <property type="project" value="InterPro"/>
</dbReference>
<dbReference type="Gene3D" id="4.10.240.10">
    <property type="entry name" value="Zn(2)-C6 fungal-type DNA-binding domain"/>
    <property type="match status" value="1"/>
</dbReference>
<dbReference type="InterPro" id="IPR036864">
    <property type="entry name" value="Zn2-C6_fun-type_DNA-bd_sf"/>
</dbReference>
<dbReference type="STRING" id="212818.A0A0D1WXR7"/>
<evidence type="ECO:0000256" key="8">
    <source>
        <dbReference type="ARBA" id="ARBA00023163"/>
    </source>
</evidence>
<feature type="region of interest" description="Disordered" evidence="11">
    <location>
        <begin position="15"/>
        <end position="36"/>
    </location>
</feature>
<evidence type="ECO:0000313" key="15">
    <source>
        <dbReference type="Proteomes" id="UP000054302"/>
    </source>
</evidence>
<accession>A0A0D1WXR7</accession>
<dbReference type="GO" id="GO:0008270">
    <property type="term" value="F:zinc ion binding"/>
    <property type="evidence" value="ECO:0007669"/>
    <property type="project" value="UniProtKB-KW"/>
</dbReference>
<dbReference type="PROSITE" id="PS00028">
    <property type="entry name" value="ZINC_FINGER_C2H2_1"/>
    <property type="match status" value="1"/>
</dbReference>
<comment type="subcellular location">
    <subcellularLocation>
        <location evidence="1">Nucleus</location>
    </subcellularLocation>
</comment>
<keyword evidence="3" id="KW-0677">Repeat</keyword>
<dbReference type="Gene3D" id="3.30.160.60">
    <property type="entry name" value="Classic Zinc Finger"/>
    <property type="match status" value="2"/>
</dbReference>
<keyword evidence="4 10" id="KW-0863">Zinc-finger</keyword>
<evidence type="ECO:0000256" key="4">
    <source>
        <dbReference type="ARBA" id="ARBA00022771"/>
    </source>
</evidence>
<keyword evidence="7" id="KW-0238">DNA-binding</keyword>
<dbReference type="FunFam" id="3.30.160.60:FF:002343">
    <property type="entry name" value="Zinc finger protein 33A"/>
    <property type="match status" value="1"/>
</dbReference>
<dbReference type="InterPro" id="IPR007219">
    <property type="entry name" value="XnlR_reg_dom"/>
</dbReference>
<dbReference type="PROSITE" id="PS50048">
    <property type="entry name" value="ZN2_CY6_FUNGAL_2"/>
    <property type="match status" value="1"/>
</dbReference>
<dbReference type="InterPro" id="IPR013087">
    <property type="entry name" value="Znf_C2H2_type"/>
</dbReference>
<feature type="compositionally biased region" description="Polar residues" evidence="11">
    <location>
        <begin position="195"/>
        <end position="204"/>
    </location>
</feature>
<keyword evidence="9" id="KW-0539">Nucleus</keyword>
<dbReference type="GO" id="GO:0005634">
    <property type="term" value="C:nucleus"/>
    <property type="evidence" value="ECO:0007669"/>
    <property type="project" value="UniProtKB-SubCell"/>
</dbReference>
<dbReference type="Proteomes" id="UP000054302">
    <property type="component" value="Unassembled WGS sequence"/>
</dbReference>
<dbReference type="PANTHER" id="PTHR40626:SF8">
    <property type="entry name" value="C2H2 FINGER DOMAIN TRANSCRIPTION FACTOR (EUROFUNG)-RELATED"/>
    <property type="match status" value="1"/>
</dbReference>
<keyword evidence="2" id="KW-0479">Metal-binding</keyword>
<dbReference type="SUPFAM" id="SSF57701">
    <property type="entry name" value="Zn2/Cys6 DNA-binding domain"/>
    <property type="match status" value="1"/>
</dbReference>
<dbReference type="SMART" id="SM00066">
    <property type="entry name" value="GAL4"/>
    <property type="match status" value="1"/>
</dbReference>
<dbReference type="SUPFAM" id="SSF57667">
    <property type="entry name" value="beta-beta-alpha zinc fingers"/>
    <property type="match status" value="1"/>
</dbReference>
<dbReference type="GeneID" id="27319862"/>
<dbReference type="SMART" id="SM00355">
    <property type="entry name" value="ZnF_C2H2"/>
    <property type="match status" value="2"/>
</dbReference>
<dbReference type="GO" id="GO:0006351">
    <property type="term" value="P:DNA-templated transcription"/>
    <property type="evidence" value="ECO:0007669"/>
    <property type="project" value="InterPro"/>
</dbReference>
<dbReference type="GO" id="GO:0000785">
    <property type="term" value="C:chromatin"/>
    <property type="evidence" value="ECO:0007669"/>
    <property type="project" value="TreeGrafter"/>
</dbReference>
<evidence type="ECO:0000313" key="14">
    <source>
        <dbReference type="EMBL" id="KIV94230.1"/>
    </source>
</evidence>
<evidence type="ECO:0000256" key="3">
    <source>
        <dbReference type="ARBA" id="ARBA00022737"/>
    </source>
</evidence>
<feature type="domain" description="Zn(2)-C6 fungal-type" evidence="12">
    <location>
        <begin position="107"/>
        <end position="136"/>
    </location>
</feature>
<keyword evidence="5" id="KW-0862">Zinc</keyword>
<feature type="domain" description="C2H2-type" evidence="13">
    <location>
        <begin position="65"/>
        <end position="94"/>
    </location>
</feature>